<evidence type="ECO:0000256" key="4">
    <source>
        <dbReference type="ARBA" id="ARBA00023033"/>
    </source>
</evidence>
<dbReference type="Proteomes" id="UP001054837">
    <property type="component" value="Unassembled WGS sequence"/>
</dbReference>
<evidence type="ECO:0000256" key="1">
    <source>
        <dbReference type="ARBA" id="ARBA00010617"/>
    </source>
</evidence>
<dbReference type="GO" id="GO:0020037">
    <property type="term" value="F:heme binding"/>
    <property type="evidence" value="ECO:0007669"/>
    <property type="project" value="InterPro"/>
</dbReference>
<evidence type="ECO:0000256" key="5">
    <source>
        <dbReference type="PIRSR" id="PIRSR602401-1"/>
    </source>
</evidence>
<keyword evidence="2 5" id="KW-0479">Metal-binding</keyword>
<dbReference type="InterPro" id="IPR017972">
    <property type="entry name" value="Cyt_P450_CS"/>
</dbReference>
<evidence type="ECO:0000256" key="3">
    <source>
        <dbReference type="ARBA" id="ARBA00023004"/>
    </source>
</evidence>
<protein>
    <submittedName>
        <fullName evidence="7">Cytochrome P450 18a1</fullName>
    </submittedName>
</protein>
<feature type="binding site" description="axial binding residue" evidence="5">
    <location>
        <position position="496"/>
    </location>
    <ligand>
        <name>heme</name>
        <dbReference type="ChEBI" id="CHEBI:30413"/>
    </ligand>
    <ligandPart>
        <name>Fe</name>
        <dbReference type="ChEBI" id="CHEBI:18248"/>
    </ligandPart>
</feature>
<dbReference type="InterPro" id="IPR002401">
    <property type="entry name" value="Cyt_P450_E_grp-I"/>
</dbReference>
<keyword evidence="3 5" id="KW-0408">Iron</keyword>
<dbReference type="GO" id="GO:0005506">
    <property type="term" value="F:iron ion binding"/>
    <property type="evidence" value="ECO:0007669"/>
    <property type="project" value="InterPro"/>
</dbReference>
<dbReference type="SUPFAM" id="SSF48264">
    <property type="entry name" value="Cytochrome P450"/>
    <property type="match status" value="1"/>
</dbReference>
<comment type="cofactor">
    <cofactor evidence="5">
        <name>heme</name>
        <dbReference type="ChEBI" id="CHEBI:30413"/>
    </cofactor>
</comment>
<accession>A0AAV4VPD5</accession>
<dbReference type="GO" id="GO:0006082">
    <property type="term" value="P:organic acid metabolic process"/>
    <property type="evidence" value="ECO:0007669"/>
    <property type="project" value="TreeGrafter"/>
</dbReference>
<dbReference type="PRINTS" id="PR00385">
    <property type="entry name" value="P450"/>
</dbReference>
<name>A0AAV4VPD5_9ARAC</name>
<sequence>MELESFLKHFDFKDLNFATNSLLTAIGACLIFVLVREVKKWRENKRKRPPGPTGLPFVGYLPFLGKEPHKAFWDLKKKYGDVFSIYLGPKYTVVLNEYNVTKEVLSNPSALDRAPELFSHLGNIGFITESGEKWVEQRRYCLSATRDLGLGKNHWEDLIMEEIFSFVEKLENLKGNPADISHDLACSLTSNIISLLIGRRLRKDESDKVQLSVDYSDVAFTYMGPSNPTSVVPGLRKVCEVLKLAGYDKALDVIRRFSAFVREEIALHKTSPVSQDAKDFINSYLRKLSELTETNSKNHYFSEEIALHKTSPVSQDAKDFINSYLRKLSELTETNSKNHYFSEVMLEGNLSILFLGASDTIFSSLGWLFRLMCKHKDIQDKVYAEIMEVLGKDGYARYDERHKVPYTFAVIMEGQRFASNVPLSTTRKASQDIHVNGYVIPKGSEIFANLWALHYDPAYWENPEEYRPERFLTDGGTKLVKHPPSFAPFSVGRRNCPGETIAWMEILFYFTETIKRFEISTPPGVEPEFDIVNGLVSRLSPQALCFKERGTSK</sequence>
<dbReference type="PANTHER" id="PTHR24300:SF375">
    <property type="entry name" value="CYTOCHROME P450 FAMILY"/>
    <property type="match status" value="1"/>
</dbReference>
<dbReference type="AlphaFoldDB" id="A0AAV4VPD5"/>
<keyword evidence="4 6" id="KW-0503">Monooxygenase</keyword>
<keyword evidence="8" id="KW-1185">Reference proteome</keyword>
<keyword evidence="6" id="KW-0560">Oxidoreductase</keyword>
<evidence type="ECO:0000313" key="8">
    <source>
        <dbReference type="Proteomes" id="UP001054837"/>
    </source>
</evidence>
<dbReference type="InterPro" id="IPR050182">
    <property type="entry name" value="Cytochrome_P450_fam2"/>
</dbReference>
<keyword evidence="5 6" id="KW-0349">Heme</keyword>
<organism evidence="7 8">
    <name type="scientific">Caerostris darwini</name>
    <dbReference type="NCBI Taxonomy" id="1538125"/>
    <lineage>
        <taxon>Eukaryota</taxon>
        <taxon>Metazoa</taxon>
        <taxon>Ecdysozoa</taxon>
        <taxon>Arthropoda</taxon>
        <taxon>Chelicerata</taxon>
        <taxon>Arachnida</taxon>
        <taxon>Araneae</taxon>
        <taxon>Araneomorphae</taxon>
        <taxon>Entelegynae</taxon>
        <taxon>Araneoidea</taxon>
        <taxon>Araneidae</taxon>
        <taxon>Caerostris</taxon>
    </lineage>
</organism>
<reference evidence="7 8" key="1">
    <citation type="submission" date="2021-06" db="EMBL/GenBank/DDBJ databases">
        <title>Caerostris darwini draft genome.</title>
        <authorList>
            <person name="Kono N."/>
            <person name="Arakawa K."/>
        </authorList>
    </citation>
    <scope>NUCLEOTIDE SEQUENCE [LARGE SCALE GENOMIC DNA]</scope>
</reference>
<dbReference type="Gene3D" id="1.10.630.10">
    <property type="entry name" value="Cytochrome P450"/>
    <property type="match status" value="1"/>
</dbReference>
<dbReference type="PANTHER" id="PTHR24300">
    <property type="entry name" value="CYTOCHROME P450 508A4-RELATED"/>
    <property type="match status" value="1"/>
</dbReference>
<comment type="similarity">
    <text evidence="1 6">Belongs to the cytochrome P450 family.</text>
</comment>
<dbReference type="GO" id="GO:0006805">
    <property type="term" value="P:xenobiotic metabolic process"/>
    <property type="evidence" value="ECO:0007669"/>
    <property type="project" value="TreeGrafter"/>
</dbReference>
<comment type="caution">
    <text evidence="7">The sequence shown here is derived from an EMBL/GenBank/DDBJ whole genome shotgun (WGS) entry which is preliminary data.</text>
</comment>
<gene>
    <name evidence="7" type="primary">Cyp18a1</name>
    <name evidence="7" type="ORF">CDAR_218962</name>
</gene>
<dbReference type="GO" id="GO:0016712">
    <property type="term" value="F:oxidoreductase activity, acting on paired donors, with incorporation or reduction of molecular oxygen, reduced flavin or flavoprotein as one donor, and incorporation of one atom of oxygen"/>
    <property type="evidence" value="ECO:0007669"/>
    <property type="project" value="TreeGrafter"/>
</dbReference>
<dbReference type="PROSITE" id="PS00086">
    <property type="entry name" value="CYTOCHROME_P450"/>
    <property type="match status" value="1"/>
</dbReference>
<dbReference type="InterPro" id="IPR036396">
    <property type="entry name" value="Cyt_P450_sf"/>
</dbReference>
<dbReference type="Pfam" id="PF00067">
    <property type="entry name" value="p450"/>
    <property type="match status" value="1"/>
</dbReference>
<evidence type="ECO:0000313" key="7">
    <source>
        <dbReference type="EMBL" id="GIY72205.1"/>
    </source>
</evidence>
<dbReference type="PRINTS" id="PR00463">
    <property type="entry name" value="EP450I"/>
</dbReference>
<proteinExistence type="inferred from homology"/>
<evidence type="ECO:0000256" key="6">
    <source>
        <dbReference type="RuleBase" id="RU000461"/>
    </source>
</evidence>
<evidence type="ECO:0000256" key="2">
    <source>
        <dbReference type="ARBA" id="ARBA00022723"/>
    </source>
</evidence>
<dbReference type="InterPro" id="IPR001128">
    <property type="entry name" value="Cyt_P450"/>
</dbReference>
<dbReference type="GO" id="GO:0005737">
    <property type="term" value="C:cytoplasm"/>
    <property type="evidence" value="ECO:0007669"/>
    <property type="project" value="TreeGrafter"/>
</dbReference>
<dbReference type="EMBL" id="BPLQ01013462">
    <property type="protein sequence ID" value="GIY72205.1"/>
    <property type="molecule type" value="Genomic_DNA"/>
</dbReference>